<protein>
    <submittedName>
        <fullName evidence="1">Uncharacterized protein</fullName>
    </submittedName>
</protein>
<proteinExistence type="predicted"/>
<name>A0A6C0BJJ2_9ZZZZ</name>
<reference evidence="1" key="1">
    <citation type="journal article" date="2020" name="Nature">
        <title>Giant virus diversity and host interactions through global metagenomics.</title>
        <authorList>
            <person name="Schulz F."/>
            <person name="Roux S."/>
            <person name="Paez-Espino D."/>
            <person name="Jungbluth S."/>
            <person name="Walsh D.A."/>
            <person name="Denef V.J."/>
            <person name="McMahon K.D."/>
            <person name="Konstantinidis K.T."/>
            <person name="Eloe-Fadrosh E.A."/>
            <person name="Kyrpides N.C."/>
            <person name="Woyke T."/>
        </authorList>
    </citation>
    <scope>NUCLEOTIDE SEQUENCE</scope>
    <source>
        <strain evidence="1">GVMAG-M-3300013006-15</strain>
    </source>
</reference>
<evidence type="ECO:0000313" key="1">
    <source>
        <dbReference type="EMBL" id="QHS91729.1"/>
    </source>
</evidence>
<sequence length="73" mass="8237">MDLCGALIMGVMSCGGQACWWYTIFNWCGCIDREHEVIQTQQPQLRQPVEQAPSNPFLVNGLPKNAHLMPAYK</sequence>
<dbReference type="AlphaFoldDB" id="A0A6C0BJJ2"/>
<accession>A0A6C0BJJ2</accession>
<organism evidence="1">
    <name type="scientific">viral metagenome</name>
    <dbReference type="NCBI Taxonomy" id="1070528"/>
    <lineage>
        <taxon>unclassified sequences</taxon>
        <taxon>metagenomes</taxon>
        <taxon>organismal metagenomes</taxon>
    </lineage>
</organism>
<dbReference type="EMBL" id="MN739163">
    <property type="protein sequence ID" value="QHS91729.1"/>
    <property type="molecule type" value="Genomic_DNA"/>
</dbReference>